<sequence length="81" mass="8535">MPVAPAERRLPDPVACAALLAHCAGDANQQINLQCCATLLPSTDAKTVDARTEQLTLANDARDSNLIATRGFVSARADRTS</sequence>
<dbReference type="AlphaFoldDB" id="A0A498Q697"/>
<organism evidence="1 2">
    <name type="scientific">Mycobacterium innocens</name>
    <dbReference type="NCBI Taxonomy" id="2341083"/>
    <lineage>
        <taxon>Bacteria</taxon>
        <taxon>Bacillati</taxon>
        <taxon>Actinomycetota</taxon>
        <taxon>Actinomycetes</taxon>
        <taxon>Mycobacteriales</taxon>
        <taxon>Mycobacteriaceae</taxon>
        <taxon>Mycobacterium</taxon>
    </lineage>
</organism>
<proteinExistence type="predicted"/>
<reference evidence="1 2" key="1">
    <citation type="submission" date="2018-09" db="EMBL/GenBank/DDBJ databases">
        <authorList>
            <person name="Tagini F."/>
        </authorList>
    </citation>
    <scope>NUCLEOTIDE SEQUENCE [LARGE SCALE GENOMIC DNA]</scope>
    <source>
        <strain evidence="1 2">MK13</strain>
    </source>
</reference>
<dbReference type="EMBL" id="UPHQ01000167">
    <property type="protein sequence ID" value="VBA40831.1"/>
    <property type="molecule type" value="Genomic_DNA"/>
</dbReference>
<name>A0A498Q697_9MYCO</name>
<evidence type="ECO:0000313" key="2">
    <source>
        <dbReference type="Proteomes" id="UP000267289"/>
    </source>
</evidence>
<keyword evidence="2" id="KW-1185">Reference proteome</keyword>
<evidence type="ECO:0000313" key="1">
    <source>
        <dbReference type="EMBL" id="VBA40831.1"/>
    </source>
</evidence>
<accession>A0A498Q697</accession>
<dbReference type="Proteomes" id="UP000267289">
    <property type="component" value="Unassembled WGS sequence"/>
</dbReference>
<gene>
    <name evidence="1" type="ORF">LAUMK13_03268</name>
</gene>
<protein>
    <submittedName>
        <fullName evidence="1">Uncharacterized protein</fullName>
    </submittedName>
</protein>